<accession>A0AAV2B4W9</accession>
<name>A0AAV2B4W9_9ARAC</name>
<gene>
    <name evidence="1" type="ORF">LARSCL_LOCUS17002</name>
</gene>
<proteinExistence type="predicted"/>
<keyword evidence="2" id="KW-1185">Reference proteome</keyword>
<sequence length="91" mass="10648">MPIHRCLLRRPSPLYLWSRRGGERSSKRPIKFRVRSGTLEGGMKVLGITSGLVTLLLSSEFVGRIQQHLVFTRKLREEISRYFCEVQERVF</sequence>
<protein>
    <submittedName>
        <fullName evidence="1">Uncharacterized protein</fullName>
    </submittedName>
</protein>
<organism evidence="1 2">
    <name type="scientific">Larinioides sclopetarius</name>
    <dbReference type="NCBI Taxonomy" id="280406"/>
    <lineage>
        <taxon>Eukaryota</taxon>
        <taxon>Metazoa</taxon>
        <taxon>Ecdysozoa</taxon>
        <taxon>Arthropoda</taxon>
        <taxon>Chelicerata</taxon>
        <taxon>Arachnida</taxon>
        <taxon>Araneae</taxon>
        <taxon>Araneomorphae</taxon>
        <taxon>Entelegynae</taxon>
        <taxon>Araneoidea</taxon>
        <taxon>Araneidae</taxon>
        <taxon>Larinioides</taxon>
    </lineage>
</organism>
<dbReference type="EMBL" id="CAXIEN010000280">
    <property type="protein sequence ID" value="CAL1291281.1"/>
    <property type="molecule type" value="Genomic_DNA"/>
</dbReference>
<comment type="caution">
    <text evidence="1">The sequence shown here is derived from an EMBL/GenBank/DDBJ whole genome shotgun (WGS) entry which is preliminary data.</text>
</comment>
<dbReference type="AlphaFoldDB" id="A0AAV2B4W9"/>
<evidence type="ECO:0000313" key="2">
    <source>
        <dbReference type="Proteomes" id="UP001497382"/>
    </source>
</evidence>
<reference evidence="1 2" key="1">
    <citation type="submission" date="2024-04" db="EMBL/GenBank/DDBJ databases">
        <authorList>
            <person name="Rising A."/>
            <person name="Reimegard J."/>
            <person name="Sonavane S."/>
            <person name="Akerstrom W."/>
            <person name="Nylinder S."/>
            <person name="Hedman E."/>
            <person name="Kallberg Y."/>
        </authorList>
    </citation>
    <scope>NUCLEOTIDE SEQUENCE [LARGE SCALE GENOMIC DNA]</scope>
</reference>
<evidence type="ECO:0000313" key="1">
    <source>
        <dbReference type="EMBL" id="CAL1291281.1"/>
    </source>
</evidence>
<dbReference type="Proteomes" id="UP001497382">
    <property type="component" value="Unassembled WGS sequence"/>
</dbReference>